<comment type="caution">
    <text evidence="5">The sequence shown here is derived from an EMBL/GenBank/DDBJ whole genome shotgun (WGS) entry which is preliminary data.</text>
</comment>
<reference evidence="5 6" key="1">
    <citation type="submission" date="2021-07" db="EMBL/GenBank/DDBJ databases">
        <title>The Aristolochia fimbriata genome: insights into angiosperm evolution, floral development and chemical biosynthesis.</title>
        <authorList>
            <person name="Jiao Y."/>
        </authorList>
    </citation>
    <scope>NUCLEOTIDE SEQUENCE [LARGE SCALE GENOMIC DNA]</scope>
    <source>
        <strain evidence="5">IBCAS-2021</strain>
        <tissue evidence="5">Leaf</tissue>
    </source>
</reference>
<dbReference type="InterPro" id="IPR007231">
    <property type="entry name" value="Nucleoporin_int_Nup93/Nic96"/>
</dbReference>
<dbReference type="PANTHER" id="PTHR11225">
    <property type="entry name" value="NUCLEAR PORE COMPLEX PROTEIN NUP93 NUCLEOPORIN NUP93 DEAD EYE PROTEIN"/>
    <property type="match status" value="1"/>
</dbReference>
<dbReference type="Proteomes" id="UP000825729">
    <property type="component" value="Unassembled WGS sequence"/>
</dbReference>
<dbReference type="EMBL" id="JAINDJ010000006">
    <property type="protein sequence ID" value="KAG9444147.1"/>
    <property type="molecule type" value="Genomic_DNA"/>
</dbReference>
<gene>
    <name evidence="5" type="ORF">H6P81_015487</name>
</gene>
<evidence type="ECO:0000256" key="2">
    <source>
        <dbReference type="ARBA" id="ARBA00010186"/>
    </source>
</evidence>
<keyword evidence="4" id="KW-0653">Protein transport</keyword>
<dbReference type="GO" id="GO:0005643">
    <property type="term" value="C:nuclear pore"/>
    <property type="evidence" value="ECO:0007669"/>
    <property type="project" value="UniProtKB-SubCell"/>
</dbReference>
<dbReference type="AlphaFoldDB" id="A0AAV7E9H6"/>
<keyword evidence="4" id="KW-0811">Translocation</keyword>
<evidence type="ECO:0000256" key="4">
    <source>
        <dbReference type="RuleBase" id="RU364035"/>
    </source>
</evidence>
<evidence type="ECO:0000313" key="6">
    <source>
        <dbReference type="Proteomes" id="UP000825729"/>
    </source>
</evidence>
<dbReference type="GO" id="GO:0006606">
    <property type="term" value="P:protein import into nucleus"/>
    <property type="evidence" value="ECO:0007669"/>
    <property type="project" value="TreeGrafter"/>
</dbReference>
<comment type="similarity">
    <text evidence="2 4">Belongs to the nucleoporin interacting component (NIC) family.</text>
</comment>
<dbReference type="GO" id="GO:0016973">
    <property type="term" value="P:poly(A)+ mRNA export from nucleus"/>
    <property type="evidence" value="ECO:0007669"/>
    <property type="project" value="TreeGrafter"/>
</dbReference>
<organism evidence="5 6">
    <name type="scientific">Aristolochia fimbriata</name>
    <name type="common">White veined hardy Dutchman's pipe vine</name>
    <dbReference type="NCBI Taxonomy" id="158543"/>
    <lineage>
        <taxon>Eukaryota</taxon>
        <taxon>Viridiplantae</taxon>
        <taxon>Streptophyta</taxon>
        <taxon>Embryophyta</taxon>
        <taxon>Tracheophyta</taxon>
        <taxon>Spermatophyta</taxon>
        <taxon>Magnoliopsida</taxon>
        <taxon>Magnoliidae</taxon>
        <taxon>Piperales</taxon>
        <taxon>Aristolochiaceae</taxon>
        <taxon>Aristolochia</taxon>
    </lineage>
</organism>
<keyword evidence="6" id="KW-1185">Reference proteome</keyword>
<keyword evidence="4" id="KW-0813">Transport</keyword>
<dbReference type="Pfam" id="PF04097">
    <property type="entry name" value="Nic96"/>
    <property type="match status" value="1"/>
</dbReference>
<name>A0AAV7E9H6_ARIFI</name>
<keyword evidence="4" id="KW-0472">Membrane</keyword>
<dbReference type="PANTHER" id="PTHR11225:SF4">
    <property type="entry name" value="NUCLEAR PORE COMPLEX PROTEIN NUP93"/>
    <property type="match status" value="1"/>
</dbReference>
<evidence type="ECO:0000256" key="3">
    <source>
        <dbReference type="ARBA" id="ARBA00023242"/>
    </source>
</evidence>
<protein>
    <recommendedName>
        <fullName evidence="4">Nuclear pore protein</fullName>
    </recommendedName>
</protein>
<evidence type="ECO:0000256" key="1">
    <source>
        <dbReference type="ARBA" id="ARBA00004259"/>
    </source>
</evidence>
<dbReference type="GO" id="GO:0017056">
    <property type="term" value="F:structural constituent of nuclear pore"/>
    <property type="evidence" value="ECO:0007669"/>
    <property type="project" value="InterPro"/>
</dbReference>
<sequence length="863" mass="95715">MATEPEMSAWTDLLHSSTKLLEQAAPSAHFPPLQRNLDQLEALSKKLKSKTLRTEAPAQSIAATRLLAREGINAEQLARDLKSFELKTTFEDVFPAEATTVEEYLQQVHEMAMVSAIQEAQKDNLRSFNDYMMQVMEDDWQKEKRDFLQSLTRLSTLPRTNNAALSTGLSGPQQISSLTSSPHVSAGPSSMAVIPLSNQPVLEKKAQVYGEVVRNLNEMRERGLPFKPATAFKAACDSLGHDTAGGKSVSVQKIWHLVQSLVSEDMVTSKNVSKKMSLVLGARRHLEWGHEKYILDAIQSHPAQAALGGAVGNLQRVRAFLRIRLRDYGVLDFDAGDARRHPPVDTTWQQIYFCLRTGYYDEARNVAQSSRVAHHFAPQLAEWITNGGQVAPETATAAAEECEKMLRMGDRAGRIGYDKKKLVLYAIISGCRRQIDRLLRDLPTLFNTIEDFLWFKLSAVRDAPAGPSALVLSEGWVPYTLDDLQVYLNKFEPSYYTKNGKDPLVYPYVLLLSIQLVPAILFLSKETGEEGLNIDAVHIAIALADHGVLSDVTTSGQRLGAMDGSAEAASMVRQYGAVFLRLGNLSLALEYFAQAGAAMGGGELSWVGRANPDQQRQRDLMLKQLLMEILLRDGGIHLLLGPRGVGEEGALQRFLVDRKVQQQFLLDAARQCQEAGLYDKSVEIHRRVGAFAMALETVNKCLSDAICALAQGRLDGESRTAGLIHSGNEILETYKYSSGASLQERDHINEQQTVLRQLEAILHVHKLARAGLHIDALRETAKLSFLPLDPRVPENTNSVFQHLSPYVQECVPDLLKVALSCLDNVVDSDGTLRAMKTKIANFVANHMTRNWPQDLYEKVARSL</sequence>
<keyword evidence="4" id="KW-0906">Nuclear pore complex</keyword>
<accession>A0AAV7E9H6</accession>
<keyword evidence="3 4" id="KW-0539">Nucleus</keyword>
<evidence type="ECO:0000313" key="5">
    <source>
        <dbReference type="EMBL" id="KAG9444147.1"/>
    </source>
</evidence>
<keyword evidence="4" id="KW-0509">mRNA transport</keyword>
<proteinExistence type="inferred from homology"/>
<comment type="subcellular location">
    <subcellularLocation>
        <location evidence="1">Nucleus envelope</location>
    </subcellularLocation>
    <subcellularLocation>
        <location evidence="4">Nucleus</location>
        <location evidence="4">Nuclear pore complex</location>
    </subcellularLocation>
</comment>